<comment type="caution">
    <text evidence="3">The sequence shown here is derived from an EMBL/GenBank/DDBJ whole genome shotgun (WGS) entry which is preliminary data.</text>
</comment>
<evidence type="ECO:0000313" key="3">
    <source>
        <dbReference type="EMBL" id="MBU5491348.1"/>
    </source>
</evidence>
<dbReference type="InterPro" id="IPR001107">
    <property type="entry name" value="Band_7"/>
</dbReference>
<dbReference type="PANTHER" id="PTHR23222">
    <property type="entry name" value="PROHIBITIN"/>
    <property type="match status" value="1"/>
</dbReference>
<dbReference type="SMART" id="SM00244">
    <property type="entry name" value="PHB"/>
    <property type="match status" value="1"/>
</dbReference>
<gene>
    <name evidence="3" type="ORF">KQI75_12085</name>
</gene>
<dbReference type="Pfam" id="PF01145">
    <property type="entry name" value="Band_7"/>
    <property type="match status" value="1"/>
</dbReference>
<feature type="domain" description="Band 7" evidence="2">
    <location>
        <begin position="22"/>
        <end position="201"/>
    </location>
</feature>
<name>A0ABS6EUK9_9FIRM</name>
<evidence type="ECO:0000256" key="1">
    <source>
        <dbReference type="SAM" id="Coils"/>
    </source>
</evidence>
<dbReference type="PANTHER" id="PTHR23222:SF0">
    <property type="entry name" value="PROHIBITIN 1"/>
    <property type="match status" value="1"/>
</dbReference>
<dbReference type="InterPro" id="IPR000163">
    <property type="entry name" value="Prohibitin"/>
</dbReference>
<evidence type="ECO:0000313" key="4">
    <source>
        <dbReference type="Proteomes" id="UP000783588"/>
    </source>
</evidence>
<organism evidence="3 4">
    <name type="scientific">Butyricicoccus intestinisimiae</name>
    <dbReference type="NCBI Taxonomy" id="2841509"/>
    <lineage>
        <taxon>Bacteria</taxon>
        <taxon>Bacillati</taxon>
        <taxon>Bacillota</taxon>
        <taxon>Clostridia</taxon>
        <taxon>Eubacteriales</taxon>
        <taxon>Butyricicoccaceae</taxon>
        <taxon>Butyricicoccus</taxon>
    </lineage>
</organism>
<accession>A0ABS6EUK9</accession>
<dbReference type="Proteomes" id="UP000783588">
    <property type="component" value="Unassembled WGS sequence"/>
</dbReference>
<keyword evidence="4" id="KW-1185">Reference proteome</keyword>
<proteinExistence type="predicted"/>
<keyword evidence="1" id="KW-0175">Coiled coil</keyword>
<feature type="coiled-coil region" evidence="1">
    <location>
        <begin position="193"/>
        <end position="242"/>
    </location>
</feature>
<reference evidence="3 4" key="1">
    <citation type="submission" date="2021-06" db="EMBL/GenBank/DDBJ databases">
        <authorList>
            <person name="Sun Q."/>
            <person name="Li D."/>
        </authorList>
    </citation>
    <scope>NUCLEOTIDE SEQUENCE [LARGE SCALE GENOMIC DNA]</scope>
    <source>
        <strain evidence="3 4">MSJd-7</strain>
    </source>
</reference>
<sequence>MKKLIIPLCVFVALIGGIYGIKHFVRVDTGKVGVVYSMSGGVQDKVLEQGYHFVSPFEHVKEFTVGNEQLIMSKDSRDGSKDDESFKVATSDNASLAISFQMSYRFKPETVTDTYKKFKGMDGEDIVDQRVKAVLKSKISEVTTNYSMMDIYSGDRSKINEEITKYLNDKFGTEYGIEVMDASIIDVHPSKSLQKSIDARVQAQQQTQQAQAEQEKIKVENATKLLEAQNAAEIEKTKAEAEASANRTVAASITDGLIRMKEAEAREKHGWITVQGADTVVTNGDSN</sequence>
<evidence type="ECO:0000259" key="2">
    <source>
        <dbReference type="SMART" id="SM00244"/>
    </source>
</evidence>
<dbReference type="EMBL" id="JAHLQI010000007">
    <property type="protein sequence ID" value="MBU5491348.1"/>
    <property type="molecule type" value="Genomic_DNA"/>
</dbReference>
<protein>
    <submittedName>
        <fullName evidence="3">Prohibitin family protein</fullName>
    </submittedName>
</protein>
<dbReference type="RefSeq" id="WP_216471057.1">
    <property type="nucleotide sequence ID" value="NZ_JAHLQI010000007.1"/>
</dbReference>